<accession>A0A220MI88</accession>
<dbReference type="KEGG" id="bfm:BP422_13825"/>
<dbReference type="RefSeq" id="WP_088908281.1">
    <property type="nucleotide sequence ID" value="NZ_CP018145.1"/>
</dbReference>
<dbReference type="InterPro" id="IPR014962">
    <property type="entry name" value="YolD"/>
</dbReference>
<dbReference type="AlphaFoldDB" id="A0A220MI88"/>
<evidence type="ECO:0008006" key="3">
    <source>
        <dbReference type="Google" id="ProtNLM"/>
    </source>
</evidence>
<reference evidence="1 2" key="1">
    <citation type="submission" date="2016-11" db="EMBL/GenBank/DDBJ databases">
        <authorList>
            <person name="Jaros S."/>
            <person name="Januszkiewicz K."/>
            <person name="Wedrychowicz H."/>
        </authorList>
    </citation>
    <scope>NUCLEOTIDE SEQUENCE [LARGE SCALE GENOMIC DNA]</scope>
    <source>
        <strain evidence="1 2">NF2</strain>
    </source>
</reference>
<evidence type="ECO:0000313" key="2">
    <source>
        <dbReference type="Proteomes" id="UP000197781"/>
    </source>
</evidence>
<dbReference type="Proteomes" id="UP000197781">
    <property type="component" value="Chromosome"/>
</dbReference>
<dbReference type="EMBL" id="CP018145">
    <property type="protein sequence ID" value="ASJ54542.1"/>
    <property type="molecule type" value="Genomic_DNA"/>
</dbReference>
<dbReference type="Pfam" id="PF08863">
    <property type="entry name" value="YolD"/>
    <property type="match status" value="1"/>
</dbReference>
<organism evidence="1 2">
    <name type="scientific">Brevibacillus formosus</name>
    <dbReference type="NCBI Taxonomy" id="54913"/>
    <lineage>
        <taxon>Bacteria</taxon>
        <taxon>Bacillati</taxon>
        <taxon>Bacillota</taxon>
        <taxon>Bacilli</taxon>
        <taxon>Bacillales</taxon>
        <taxon>Paenibacillaceae</taxon>
        <taxon>Brevibacillus</taxon>
    </lineage>
</organism>
<sequence>MGSKKNDLFGSMRFLLPEQRTSYLDHLQDLRLTPQPILEEDEIQVLNQNILESIHFDQAITVRWWKETKGALGVVEEAWGWVQKIDTVNQRIKLANDEELHWISMNKLLSVRSI</sequence>
<proteinExistence type="predicted"/>
<gene>
    <name evidence="1" type="ORF">BP422_13825</name>
</gene>
<name>A0A220MI88_9BACL</name>
<evidence type="ECO:0000313" key="1">
    <source>
        <dbReference type="EMBL" id="ASJ54542.1"/>
    </source>
</evidence>
<protein>
    <recommendedName>
        <fullName evidence="3">YolD-like family protein</fullName>
    </recommendedName>
</protein>